<keyword evidence="10" id="KW-1185">Reference proteome</keyword>
<feature type="region of interest" description="Disordered" evidence="6">
    <location>
        <begin position="382"/>
        <end position="411"/>
    </location>
</feature>
<reference evidence="9 10" key="1">
    <citation type="submission" date="2024-05" db="EMBL/GenBank/DDBJ databases">
        <title>A high-quality chromosomal-level genome assembly of Topmouth culter (Culter alburnus).</title>
        <authorList>
            <person name="Zhao H."/>
        </authorList>
    </citation>
    <scope>NUCLEOTIDE SEQUENCE [LARGE SCALE GENOMIC DNA]</scope>
    <source>
        <strain evidence="9">CATC2023</strain>
        <tissue evidence="9">Muscle</tissue>
    </source>
</reference>
<dbReference type="Gene3D" id="2.60.40.10">
    <property type="entry name" value="Immunoglobulins"/>
    <property type="match status" value="1"/>
</dbReference>
<feature type="transmembrane region" description="Helical" evidence="7">
    <location>
        <begin position="350"/>
        <end position="371"/>
    </location>
</feature>
<sequence length="464" mass="52157">MTFHDVTEAALFKKSLCRGSELQSSRASSMEIKTVFVIHILMFIVGGIRECLATKFLTVAEGDTLVLKCPRKNFSEDAYMEWRNPRGHVMFFNNIKGLRDSRSSIFTLNNSEYTLLVSNVTFDDEGIYRCLMYEDRVVSKRFKVKVLATPKIDMAEFEDKTILKCSVTANGNPPELSWRISGVEIEALPNTLREGRSNRSMAVSILTIKTHIREATVMCLAKHKDLPKQVMDFIIIENHSVTASTSRYSSTRDELKTETMTTATSSPAISSTAHMELSSENTEVLPTGDGTTSNQRQVEEHSTATDINLTTQNINSSESNSPEGNLTKNGTNSQGFGNDKQINHKESSPLLILLVTSLIIALLIVVIFFVIRLRRAHIAWKKENEESEQSVESSKSKSSHEEKQSHERRRQGFWNSNFTEYRVEETPQKTENSVATVDVITETQDSSRTACNKLDGACIKETEL</sequence>
<dbReference type="GO" id="GO:0005886">
    <property type="term" value="C:plasma membrane"/>
    <property type="evidence" value="ECO:0007669"/>
    <property type="project" value="TreeGrafter"/>
</dbReference>
<dbReference type="Proteomes" id="UP001479290">
    <property type="component" value="Unassembled WGS sequence"/>
</dbReference>
<organism evidence="9 10">
    <name type="scientific">Culter alburnus</name>
    <name type="common">Topmouth culter</name>
    <dbReference type="NCBI Taxonomy" id="194366"/>
    <lineage>
        <taxon>Eukaryota</taxon>
        <taxon>Metazoa</taxon>
        <taxon>Chordata</taxon>
        <taxon>Craniata</taxon>
        <taxon>Vertebrata</taxon>
        <taxon>Euteleostomi</taxon>
        <taxon>Actinopterygii</taxon>
        <taxon>Neopterygii</taxon>
        <taxon>Teleostei</taxon>
        <taxon>Ostariophysi</taxon>
        <taxon>Cypriniformes</taxon>
        <taxon>Xenocyprididae</taxon>
        <taxon>Xenocypridinae</taxon>
        <taxon>Culter</taxon>
    </lineage>
</organism>
<feature type="domain" description="Ig-like" evidence="8">
    <location>
        <begin position="59"/>
        <end position="130"/>
    </location>
</feature>
<dbReference type="PROSITE" id="PS50835">
    <property type="entry name" value="IG_LIKE"/>
    <property type="match status" value="2"/>
</dbReference>
<dbReference type="SUPFAM" id="SSF48726">
    <property type="entry name" value="Immunoglobulin"/>
    <property type="match status" value="2"/>
</dbReference>
<feature type="compositionally biased region" description="Low complexity" evidence="6">
    <location>
        <begin position="261"/>
        <end position="273"/>
    </location>
</feature>
<keyword evidence="5" id="KW-1015">Disulfide bond</keyword>
<dbReference type="InterPro" id="IPR003599">
    <property type="entry name" value="Ig_sub"/>
</dbReference>
<comment type="subcellular location">
    <subcellularLocation>
        <location evidence="1">Membrane</location>
        <topology evidence="1">Single-pass membrane protein</topology>
    </subcellularLocation>
</comment>
<feature type="region of interest" description="Disordered" evidence="6">
    <location>
        <begin position="245"/>
        <end position="341"/>
    </location>
</feature>
<proteinExistence type="predicted"/>
<dbReference type="InterPro" id="IPR013106">
    <property type="entry name" value="Ig_V-set"/>
</dbReference>
<name>A0AAW2A777_CULAL</name>
<protein>
    <recommendedName>
        <fullName evidence="8">Ig-like domain-containing protein</fullName>
    </recommendedName>
</protein>
<dbReference type="GO" id="GO:0002860">
    <property type="term" value="P:positive regulation of natural killer cell mediated cytotoxicity directed against tumor cell target"/>
    <property type="evidence" value="ECO:0007669"/>
    <property type="project" value="TreeGrafter"/>
</dbReference>
<dbReference type="InterPro" id="IPR036179">
    <property type="entry name" value="Ig-like_dom_sf"/>
</dbReference>
<dbReference type="InterPro" id="IPR013783">
    <property type="entry name" value="Ig-like_fold"/>
</dbReference>
<evidence type="ECO:0000256" key="5">
    <source>
        <dbReference type="ARBA" id="ARBA00023157"/>
    </source>
</evidence>
<gene>
    <name evidence="9" type="ORF">ABG768_002708</name>
</gene>
<feature type="domain" description="Ig-like" evidence="8">
    <location>
        <begin position="150"/>
        <end position="231"/>
    </location>
</feature>
<evidence type="ECO:0000313" key="9">
    <source>
        <dbReference type="EMBL" id="KAK9968380.1"/>
    </source>
</evidence>
<keyword evidence="2 7" id="KW-0812">Transmembrane</keyword>
<evidence type="ECO:0000256" key="6">
    <source>
        <dbReference type="SAM" id="MobiDB-lite"/>
    </source>
</evidence>
<dbReference type="PANTHER" id="PTHR47118:SF1">
    <property type="entry name" value="CYTOTOXIC AND REGULATORY T-CELL MOLECULE"/>
    <property type="match status" value="1"/>
</dbReference>
<dbReference type="AlphaFoldDB" id="A0AAW2A777"/>
<keyword evidence="4 7" id="KW-0472">Membrane</keyword>
<dbReference type="SMART" id="SM00409">
    <property type="entry name" value="IG"/>
    <property type="match status" value="1"/>
</dbReference>
<dbReference type="Pfam" id="PF08205">
    <property type="entry name" value="C2-set_2"/>
    <property type="match status" value="1"/>
</dbReference>
<evidence type="ECO:0000259" key="8">
    <source>
        <dbReference type="PROSITE" id="PS50835"/>
    </source>
</evidence>
<evidence type="ECO:0000256" key="4">
    <source>
        <dbReference type="ARBA" id="ARBA00023136"/>
    </source>
</evidence>
<feature type="compositionally biased region" description="Polar residues" evidence="6">
    <location>
        <begin position="304"/>
        <end position="336"/>
    </location>
</feature>
<dbReference type="Pfam" id="PF07686">
    <property type="entry name" value="V-set"/>
    <property type="match status" value="1"/>
</dbReference>
<dbReference type="PANTHER" id="PTHR47118">
    <property type="entry name" value="CYTOTOXIC AND REGULATORY T-CELL MOLECULE"/>
    <property type="match status" value="1"/>
</dbReference>
<evidence type="ECO:0000313" key="10">
    <source>
        <dbReference type="Proteomes" id="UP001479290"/>
    </source>
</evidence>
<dbReference type="GO" id="GO:0002355">
    <property type="term" value="P:detection of tumor cell"/>
    <property type="evidence" value="ECO:0007669"/>
    <property type="project" value="TreeGrafter"/>
</dbReference>
<dbReference type="InterPro" id="IPR013162">
    <property type="entry name" value="CD80_C2-set"/>
</dbReference>
<dbReference type="GO" id="GO:0008037">
    <property type="term" value="P:cell recognition"/>
    <property type="evidence" value="ECO:0007669"/>
    <property type="project" value="TreeGrafter"/>
</dbReference>
<feature type="compositionally biased region" description="Basic and acidic residues" evidence="6">
    <location>
        <begin position="394"/>
        <end position="405"/>
    </location>
</feature>
<evidence type="ECO:0000256" key="7">
    <source>
        <dbReference type="SAM" id="Phobius"/>
    </source>
</evidence>
<dbReference type="InterPro" id="IPR007110">
    <property type="entry name" value="Ig-like_dom"/>
</dbReference>
<dbReference type="InterPro" id="IPR053096">
    <property type="entry name" value="CRTAM"/>
</dbReference>
<evidence type="ECO:0000256" key="2">
    <source>
        <dbReference type="ARBA" id="ARBA00022692"/>
    </source>
</evidence>
<dbReference type="EMBL" id="JAWDJR010000010">
    <property type="protein sequence ID" value="KAK9968380.1"/>
    <property type="molecule type" value="Genomic_DNA"/>
</dbReference>
<accession>A0AAW2A777</accession>
<evidence type="ECO:0000256" key="3">
    <source>
        <dbReference type="ARBA" id="ARBA00022989"/>
    </source>
</evidence>
<comment type="caution">
    <text evidence="9">The sequence shown here is derived from an EMBL/GenBank/DDBJ whole genome shotgun (WGS) entry which is preliminary data.</text>
</comment>
<evidence type="ECO:0000256" key="1">
    <source>
        <dbReference type="ARBA" id="ARBA00004167"/>
    </source>
</evidence>
<keyword evidence="3 7" id="KW-1133">Transmembrane helix</keyword>
<feature type="compositionally biased region" description="Polar residues" evidence="6">
    <location>
        <begin position="278"/>
        <end position="296"/>
    </location>
</feature>
<dbReference type="GO" id="GO:0005102">
    <property type="term" value="F:signaling receptor binding"/>
    <property type="evidence" value="ECO:0007669"/>
    <property type="project" value="TreeGrafter"/>
</dbReference>